<feature type="region of interest" description="Disordered" evidence="1">
    <location>
        <begin position="80"/>
        <end position="180"/>
    </location>
</feature>
<evidence type="ECO:0000256" key="1">
    <source>
        <dbReference type="SAM" id="MobiDB-lite"/>
    </source>
</evidence>
<reference evidence="2" key="2">
    <citation type="journal article" date="2015" name="Data Brief">
        <title>Shoot transcriptome of the giant reed, Arundo donax.</title>
        <authorList>
            <person name="Barrero R.A."/>
            <person name="Guerrero F.D."/>
            <person name="Moolhuijzen P."/>
            <person name="Goolsby J.A."/>
            <person name="Tidwell J."/>
            <person name="Bellgard S.E."/>
            <person name="Bellgard M.I."/>
        </authorList>
    </citation>
    <scope>NUCLEOTIDE SEQUENCE</scope>
    <source>
        <tissue evidence="2">Shoot tissue taken approximately 20 cm above the soil surface</tissue>
    </source>
</reference>
<name>A0A0A8ZKZ3_ARUDO</name>
<dbReference type="AlphaFoldDB" id="A0A0A8ZKZ3"/>
<feature type="compositionally biased region" description="Basic residues" evidence="1">
    <location>
        <begin position="90"/>
        <end position="107"/>
    </location>
</feature>
<organism evidence="2">
    <name type="scientific">Arundo donax</name>
    <name type="common">Giant reed</name>
    <name type="synonym">Donax arundinaceus</name>
    <dbReference type="NCBI Taxonomy" id="35708"/>
    <lineage>
        <taxon>Eukaryota</taxon>
        <taxon>Viridiplantae</taxon>
        <taxon>Streptophyta</taxon>
        <taxon>Embryophyta</taxon>
        <taxon>Tracheophyta</taxon>
        <taxon>Spermatophyta</taxon>
        <taxon>Magnoliopsida</taxon>
        <taxon>Liliopsida</taxon>
        <taxon>Poales</taxon>
        <taxon>Poaceae</taxon>
        <taxon>PACMAD clade</taxon>
        <taxon>Arundinoideae</taxon>
        <taxon>Arundineae</taxon>
        <taxon>Arundo</taxon>
    </lineage>
</organism>
<evidence type="ECO:0000313" key="2">
    <source>
        <dbReference type="EMBL" id="JAD35512.1"/>
    </source>
</evidence>
<accession>A0A0A8ZKZ3</accession>
<dbReference type="EMBL" id="GBRH01262383">
    <property type="protein sequence ID" value="JAD35512.1"/>
    <property type="molecule type" value="Transcribed_RNA"/>
</dbReference>
<sequence>MPARNPGTSGCASAPALTACACTALPSRSAPARPHAWSTRAHAYPSAGTPRACISRNTAMASPHSSASASMATCLFHSTASLPSDPAASSRRRRLEAPRPRRARRSTSAHATWGSRKRPALTTSECSCGANRRARPTRSVSSSPSWRRSAHWRSKETRSRPSRKESTPRSPAEIELILRR</sequence>
<feature type="compositionally biased region" description="Low complexity" evidence="1">
    <location>
        <begin position="80"/>
        <end position="89"/>
    </location>
</feature>
<proteinExistence type="predicted"/>
<feature type="compositionally biased region" description="Basic and acidic residues" evidence="1">
    <location>
        <begin position="153"/>
        <end position="167"/>
    </location>
</feature>
<reference evidence="2" key="1">
    <citation type="submission" date="2014-09" db="EMBL/GenBank/DDBJ databases">
        <authorList>
            <person name="Magalhaes I.L.F."/>
            <person name="Oliveira U."/>
            <person name="Santos F.R."/>
            <person name="Vidigal T.H.D.A."/>
            <person name="Brescovit A.D."/>
            <person name="Santos A.J."/>
        </authorList>
    </citation>
    <scope>NUCLEOTIDE SEQUENCE</scope>
    <source>
        <tissue evidence="2">Shoot tissue taken approximately 20 cm above the soil surface</tissue>
    </source>
</reference>
<protein>
    <submittedName>
        <fullName evidence="2">Uncharacterized protein</fullName>
    </submittedName>
</protein>
<feature type="compositionally biased region" description="Low complexity" evidence="1">
    <location>
        <begin position="137"/>
        <end position="147"/>
    </location>
</feature>
<feature type="region of interest" description="Disordered" evidence="1">
    <location>
        <begin position="28"/>
        <end position="48"/>
    </location>
</feature>
<dbReference type="PROSITE" id="PS51257">
    <property type="entry name" value="PROKAR_LIPOPROTEIN"/>
    <property type="match status" value="1"/>
</dbReference>